<reference evidence="3" key="1">
    <citation type="submission" date="2020-02" db="EMBL/GenBank/DDBJ databases">
        <authorList>
            <person name="Meier V. D."/>
        </authorList>
    </citation>
    <scope>NUCLEOTIDE SEQUENCE</scope>
    <source>
        <strain evidence="3">AVDCRST_MAG32</strain>
    </source>
</reference>
<organism evidence="3">
    <name type="scientific">uncultured Nocardioides sp</name>
    <dbReference type="NCBI Taxonomy" id="198441"/>
    <lineage>
        <taxon>Bacteria</taxon>
        <taxon>Bacillati</taxon>
        <taxon>Actinomycetota</taxon>
        <taxon>Actinomycetes</taxon>
        <taxon>Propionibacteriales</taxon>
        <taxon>Nocardioidaceae</taxon>
        <taxon>Nocardioides</taxon>
        <taxon>environmental samples</taxon>
    </lineage>
</organism>
<evidence type="ECO:0000256" key="1">
    <source>
        <dbReference type="SAM" id="MobiDB-lite"/>
    </source>
</evidence>
<sequence>MKRALTVMAAGTTAALVLGVAPAHAEGVTFDDPQGDASGRGGDIVRTTVRNLDRAVVVKVQLAGAVRSDVIVSVDPRGASGVRLISDYRGDRPTRSFVLPGAFSDRRPGRSDADCGGLRVRWNDDRDTVVMRLPSRCLQGGDYGAIRLAVLTENGTGDADSAPAPERGDIGSSAWVSRG</sequence>
<feature type="signal peptide" evidence="2">
    <location>
        <begin position="1"/>
        <end position="25"/>
    </location>
</feature>
<proteinExistence type="predicted"/>
<accession>A0A6J4NU08</accession>
<evidence type="ECO:0000313" key="3">
    <source>
        <dbReference type="EMBL" id="CAA9395611.1"/>
    </source>
</evidence>
<evidence type="ECO:0008006" key="4">
    <source>
        <dbReference type="Google" id="ProtNLM"/>
    </source>
</evidence>
<keyword evidence="2" id="KW-0732">Signal</keyword>
<name>A0A6J4NU08_9ACTN</name>
<dbReference type="AlphaFoldDB" id="A0A6J4NU08"/>
<evidence type="ECO:0000256" key="2">
    <source>
        <dbReference type="SAM" id="SignalP"/>
    </source>
</evidence>
<feature type="region of interest" description="Disordered" evidence="1">
    <location>
        <begin position="155"/>
        <end position="179"/>
    </location>
</feature>
<gene>
    <name evidence="3" type="ORF">AVDCRST_MAG32-2606</name>
</gene>
<feature type="chain" id="PRO_5026954611" description="Secreted protein" evidence="2">
    <location>
        <begin position="26"/>
        <end position="179"/>
    </location>
</feature>
<protein>
    <recommendedName>
        <fullName evidence="4">Secreted protein</fullName>
    </recommendedName>
</protein>
<dbReference type="EMBL" id="CADCUM010000102">
    <property type="protein sequence ID" value="CAA9395611.1"/>
    <property type="molecule type" value="Genomic_DNA"/>
</dbReference>